<evidence type="ECO:0000313" key="9">
    <source>
        <dbReference type="Proteomes" id="UP000199002"/>
    </source>
</evidence>
<name>A0A1H3XX72_9BURK</name>
<keyword evidence="4" id="KW-0479">Metal-binding</keyword>
<dbReference type="PROSITE" id="PS51918">
    <property type="entry name" value="RADICAL_SAM"/>
    <property type="match status" value="1"/>
</dbReference>
<keyword evidence="6" id="KW-0411">Iron-sulfur</keyword>
<dbReference type="AlphaFoldDB" id="A0A1H3XX72"/>
<protein>
    <submittedName>
        <fullName evidence="8">Pyruvate formate lyase activating enzyme</fullName>
    </submittedName>
</protein>
<dbReference type="InterPro" id="IPR007197">
    <property type="entry name" value="rSAM"/>
</dbReference>
<evidence type="ECO:0000259" key="7">
    <source>
        <dbReference type="PROSITE" id="PS51918"/>
    </source>
</evidence>
<evidence type="ECO:0000256" key="3">
    <source>
        <dbReference type="ARBA" id="ARBA00022691"/>
    </source>
</evidence>
<keyword evidence="9" id="KW-1185">Reference proteome</keyword>
<evidence type="ECO:0000256" key="4">
    <source>
        <dbReference type="ARBA" id="ARBA00022723"/>
    </source>
</evidence>
<accession>A0A1H3XX72</accession>
<dbReference type="EMBL" id="FNQJ01000004">
    <property type="protein sequence ID" value="SEA03108.1"/>
    <property type="molecule type" value="Genomic_DNA"/>
</dbReference>
<dbReference type="GO" id="GO:0016829">
    <property type="term" value="F:lyase activity"/>
    <property type="evidence" value="ECO:0007669"/>
    <property type="project" value="UniProtKB-KW"/>
</dbReference>
<keyword evidence="2" id="KW-0004">4Fe-4S</keyword>
<evidence type="ECO:0000256" key="6">
    <source>
        <dbReference type="ARBA" id="ARBA00023014"/>
    </source>
</evidence>
<keyword evidence="8" id="KW-0670">Pyruvate</keyword>
<comment type="cofactor">
    <cofactor evidence="1">
        <name>[4Fe-4S] cluster</name>
        <dbReference type="ChEBI" id="CHEBI:49883"/>
    </cofactor>
</comment>
<gene>
    <name evidence="8" type="ORF">SAMN05421875_104140</name>
</gene>
<proteinExistence type="predicted"/>
<dbReference type="Proteomes" id="UP000199002">
    <property type="component" value="Unassembled WGS sequence"/>
</dbReference>
<dbReference type="GO" id="GO:0051539">
    <property type="term" value="F:4 iron, 4 sulfur cluster binding"/>
    <property type="evidence" value="ECO:0007669"/>
    <property type="project" value="UniProtKB-KW"/>
</dbReference>
<dbReference type="PANTHER" id="PTHR30352">
    <property type="entry name" value="PYRUVATE FORMATE-LYASE-ACTIVATING ENZYME"/>
    <property type="match status" value="1"/>
</dbReference>
<dbReference type="InterPro" id="IPR058240">
    <property type="entry name" value="rSAM_sf"/>
</dbReference>
<evidence type="ECO:0000313" key="8">
    <source>
        <dbReference type="EMBL" id="SEA03108.1"/>
    </source>
</evidence>
<dbReference type="SFLD" id="SFLDG01094">
    <property type="entry name" value="Uncharacterised_Radical_SAM_Su"/>
    <property type="match status" value="1"/>
</dbReference>
<dbReference type="SFLD" id="SFLDS00029">
    <property type="entry name" value="Radical_SAM"/>
    <property type="match status" value="1"/>
</dbReference>
<dbReference type="Pfam" id="PF04055">
    <property type="entry name" value="Radical_SAM"/>
    <property type="match status" value="1"/>
</dbReference>
<organism evidence="8 9">
    <name type="scientific">Acidovorax soli</name>
    <dbReference type="NCBI Taxonomy" id="592050"/>
    <lineage>
        <taxon>Bacteria</taxon>
        <taxon>Pseudomonadati</taxon>
        <taxon>Pseudomonadota</taxon>
        <taxon>Betaproteobacteria</taxon>
        <taxon>Burkholderiales</taxon>
        <taxon>Comamonadaceae</taxon>
        <taxon>Acidovorax</taxon>
    </lineage>
</organism>
<dbReference type="STRING" id="592050.SAMN05421875_104140"/>
<dbReference type="Gene3D" id="3.20.20.70">
    <property type="entry name" value="Aldolase class I"/>
    <property type="match status" value="1"/>
</dbReference>
<reference evidence="9" key="1">
    <citation type="submission" date="2016-10" db="EMBL/GenBank/DDBJ databases">
        <authorList>
            <person name="Varghese N."/>
            <person name="Submissions S."/>
        </authorList>
    </citation>
    <scope>NUCLEOTIDE SEQUENCE [LARGE SCALE GENOMIC DNA]</scope>
    <source>
        <strain evidence="9">DSM 25157</strain>
    </source>
</reference>
<dbReference type="InterPro" id="IPR013785">
    <property type="entry name" value="Aldolase_TIM"/>
</dbReference>
<sequence>MAAEPQTHRLPGSATGIPVPLAANGGPALRVGGLTPLTTIDFPGRLAAVVYCQGCPWRCGYCHNPELLDATAPAAVPWPQVRAFLDTRRGLLDGVVFSGGEPTLQAALPAALAEVRAMGFQTALHTGGMYPERLASLLPLLDWVGLDIKGPLNASGAFDAITRTPGSGARTLDALRLLLASGVACECRTTWHAGLFGVEALLELADTLASEGVAHWALQECRAPGAAAWGLTAQQTARLGERFASFAVRRG</sequence>
<evidence type="ECO:0000256" key="2">
    <source>
        <dbReference type="ARBA" id="ARBA00022485"/>
    </source>
</evidence>
<dbReference type="InterPro" id="IPR034457">
    <property type="entry name" value="Organic_radical-activating"/>
</dbReference>
<keyword evidence="5" id="KW-0408">Iron</keyword>
<evidence type="ECO:0000256" key="5">
    <source>
        <dbReference type="ARBA" id="ARBA00023004"/>
    </source>
</evidence>
<dbReference type="GO" id="GO:0046872">
    <property type="term" value="F:metal ion binding"/>
    <property type="evidence" value="ECO:0007669"/>
    <property type="project" value="UniProtKB-KW"/>
</dbReference>
<dbReference type="SUPFAM" id="SSF102114">
    <property type="entry name" value="Radical SAM enzymes"/>
    <property type="match status" value="1"/>
</dbReference>
<dbReference type="NCBIfam" id="TIGR02495">
    <property type="entry name" value="NrdG2"/>
    <property type="match status" value="1"/>
</dbReference>
<dbReference type="InterPro" id="IPR012840">
    <property type="entry name" value="NrdG2"/>
</dbReference>
<feature type="domain" description="Radical SAM core" evidence="7">
    <location>
        <begin position="42"/>
        <end position="251"/>
    </location>
</feature>
<evidence type="ECO:0000256" key="1">
    <source>
        <dbReference type="ARBA" id="ARBA00001966"/>
    </source>
</evidence>
<dbReference type="PANTHER" id="PTHR30352:SF13">
    <property type="entry name" value="GLYCYL-RADICAL ENZYME ACTIVATING ENZYME YJJW-RELATED"/>
    <property type="match status" value="1"/>
</dbReference>
<keyword evidence="3" id="KW-0949">S-adenosyl-L-methionine</keyword>
<keyword evidence="8" id="KW-0456">Lyase</keyword>
<dbReference type="CDD" id="cd01335">
    <property type="entry name" value="Radical_SAM"/>
    <property type="match status" value="1"/>
</dbReference>